<dbReference type="Pfam" id="PF04064">
    <property type="entry name" value="DUF384"/>
    <property type="match status" value="1"/>
</dbReference>
<name>A0AA43QI59_9LECA</name>
<evidence type="ECO:0000259" key="3">
    <source>
        <dbReference type="Pfam" id="PF04064"/>
    </source>
</evidence>
<protein>
    <submittedName>
        <fullName evidence="4">Protein hgh1</fullName>
    </submittedName>
</protein>
<comment type="caution">
    <text evidence="4">The sequence shown here is derived from an EMBL/GenBank/DDBJ whole genome shotgun (WGS) entry which is preliminary data.</text>
</comment>
<dbReference type="Proteomes" id="UP001161017">
    <property type="component" value="Unassembled WGS sequence"/>
</dbReference>
<evidence type="ECO:0000313" key="5">
    <source>
        <dbReference type="Proteomes" id="UP001161017"/>
    </source>
</evidence>
<sequence>MVSLLEENPKEPNANALAMLLANLSKHPAMERLITLEREKPVASLPTQTKHTITQLIDIYNLGASFNPAADLDHLGYVFADLAKYPAFLTHFTTPPPTSPLDPLTTFLPMTTHPSPLRRLGTALLLRNLVLSPTSDPLYLIQPAHSILPPVLLPLCSADQANISEEEMEQLPEECQYLPPEHKQEQDVKVVGLLVEVLYLLAARGGGQGRKAMRESGVYVAVREVHLEYAEREGEGAEGVRGWCEKVVDLLMGEEGGGKGVGQGGKGEGDVDGGKVIGELEEENDEDDEIVPIF</sequence>
<feature type="domain" description="Protein HGH1 N-terminal" evidence="2">
    <location>
        <begin position="8"/>
        <end position="190"/>
    </location>
</feature>
<dbReference type="PANTHER" id="PTHR13387">
    <property type="entry name" value="PROTEIN HGH1 HOMOLOG"/>
    <property type="match status" value="1"/>
</dbReference>
<dbReference type="InterPro" id="IPR007206">
    <property type="entry name" value="Protein_HGH1_C"/>
</dbReference>
<dbReference type="AlphaFoldDB" id="A0AA43QI59"/>
<dbReference type="EMBL" id="JAPUFD010000002">
    <property type="protein sequence ID" value="MDI1486142.1"/>
    <property type="molecule type" value="Genomic_DNA"/>
</dbReference>
<dbReference type="InterPro" id="IPR039717">
    <property type="entry name" value="Hgh1"/>
</dbReference>
<evidence type="ECO:0000256" key="1">
    <source>
        <dbReference type="SAM" id="MobiDB-lite"/>
    </source>
</evidence>
<organism evidence="4 5">
    <name type="scientific">Ramalina farinacea</name>
    <dbReference type="NCBI Taxonomy" id="258253"/>
    <lineage>
        <taxon>Eukaryota</taxon>
        <taxon>Fungi</taxon>
        <taxon>Dikarya</taxon>
        <taxon>Ascomycota</taxon>
        <taxon>Pezizomycotina</taxon>
        <taxon>Lecanoromycetes</taxon>
        <taxon>OSLEUM clade</taxon>
        <taxon>Lecanoromycetidae</taxon>
        <taxon>Lecanorales</taxon>
        <taxon>Lecanorineae</taxon>
        <taxon>Ramalinaceae</taxon>
        <taxon>Ramalina</taxon>
    </lineage>
</organism>
<dbReference type="InterPro" id="IPR007205">
    <property type="entry name" value="Protein_HGH1_N"/>
</dbReference>
<dbReference type="PANTHER" id="PTHR13387:SF9">
    <property type="entry name" value="PROTEIN HGH1 HOMOLOG"/>
    <property type="match status" value="1"/>
</dbReference>
<evidence type="ECO:0000259" key="2">
    <source>
        <dbReference type="Pfam" id="PF04063"/>
    </source>
</evidence>
<proteinExistence type="predicted"/>
<feature type="domain" description="Protein HGH1 C-terminal" evidence="3">
    <location>
        <begin position="199"/>
        <end position="257"/>
    </location>
</feature>
<keyword evidence="5" id="KW-1185">Reference proteome</keyword>
<feature type="compositionally biased region" description="Acidic residues" evidence="1">
    <location>
        <begin position="279"/>
        <end position="294"/>
    </location>
</feature>
<accession>A0AA43QI59</accession>
<reference evidence="4" key="1">
    <citation type="journal article" date="2023" name="Genome Biol. Evol.">
        <title>First Whole Genome Sequence and Flow Cytometry Genome Size Data for the Lichen-Forming Fungus Ramalina farinacea (Ascomycota).</title>
        <authorList>
            <person name="Llewellyn T."/>
            <person name="Mian S."/>
            <person name="Hill R."/>
            <person name="Leitch I.J."/>
            <person name="Gaya E."/>
        </authorList>
    </citation>
    <scope>NUCLEOTIDE SEQUENCE</scope>
    <source>
        <strain evidence="4">LIQ254RAFAR</strain>
    </source>
</reference>
<gene>
    <name evidence="4" type="primary">HGH1</name>
    <name evidence="4" type="ORF">OHK93_004332</name>
</gene>
<feature type="region of interest" description="Disordered" evidence="1">
    <location>
        <begin position="256"/>
        <end position="294"/>
    </location>
</feature>
<dbReference type="Pfam" id="PF04063">
    <property type="entry name" value="DUF383"/>
    <property type="match status" value="1"/>
</dbReference>
<evidence type="ECO:0000313" key="4">
    <source>
        <dbReference type="EMBL" id="MDI1486142.1"/>
    </source>
</evidence>
<feature type="compositionally biased region" description="Gly residues" evidence="1">
    <location>
        <begin position="256"/>
        <end position="266"/>
    </location>
</feature>